<evidence type="ECO:0000256" key="6">
    <source>
        <dbReference type="ARBA" id="ARBA00023004"/>
    </source>
</evidence>
<keyword evidence="3 8" id="KW-0479">Metal-binding</keyword>
<dbReference type="SUPFAM" id="SSF46548">
    <property type="entry name" value="alpha-helical ferredoxin"/>
    <property type="match status" value="1"/>
</dbReference>
<keyword evidence="5 8" id="KW-0249">Electron transport</keyword>
<evidence type="ECO:0000256" key="1">
    <source>
        <dbReference type="ARBA" id="ARBA00022448"/>
    </source>
</evidence>
<feature type="domain" description="4Fe-4S ferredoxin-type" evidence="9">
    <location>
        <begin position="401"/>
        <end position="431"/>
    </location>
</feature>
<keyword evidence="4 8" id="KW-0677">Repeat</keyword>
<keyword evidence="8" id="KW-1278">Translocase</keyword>
<feature type="binding site" evidence="8">
    <location>
        <position position="372"/>
    </location>
    <ligand>
        <name>[4Fe-4S] cluster</name>
        <dbReference type="ChEBI" id="CHEBI:49883"/>
        <label>1</label>
    </ligand>
</feature>
<keyword evidence="7 8" id="KW-0411">Iron-sulfur</keyword>
<evidence type="ECO:0000313" key="11">
    <source>
        <dbReference type="Proteomes" id="UP000886881"/>
    </source>
</evidence>
<feature type="binding site" evidence="8">
    <location>
        <position position="382"/>
    </location>
    <ligand>
        <name>[4Fe-4S] cluster</name>
        <dbReference type="ChEBI" id="CHEBI:49883"/>
        <label>2</label>
    </ligand>
</feature>
<dbReference type="NCBIfam" id="TIGR01945">
    <property type="entry name" value="rnfC"/>
    <property type="match status" value="1"/>
</dbReference>
<name>A0A9D1GQ30_9BACT</name>
<comment type="subunit">
    <text evidence="8">The complex is composed of six subunits: RnfA, RnfB, RnfC, RnfD, RnfE and RnfG.</text>
</comment>
<feature type="binding site" evidence="8">
    <location>
        <position position="417"/>
    </location>
    <ligand>
        <name>[4Fe-4S] cluster</name>
        <dbReference type="ChEBI" id="CHEBI:49883"/>
        <label>2</label>
    </ligand>
</feature>
<dbReference type="EMBL" id="DVLC01000124">
    <property type="protein sequence ID" value="HIT47570.1"/>
    <property type="molecule type" value="Genomic_DNA"/>
</dbReference>
<dbReference type="AlphaFoldDB" id="A0A9D1GQ30"/>
<dbReference type="PANTHER" id="PTHR43034">
    <property type="entry name" value="ION-TRANSLOCATING OXIDOREDUCTASE COMPLEX SUBUNIT C"/>
    <property type="match status" value="1"/>
</dbReference>
<dbReference type="Pfam" id="PF13375">
    <property type="entry name" value="RnfC_N"/>
    <property type="match status" value="1"/>
</dbReference>
<keyword evidence="1 8" id="KW-0813">Transport</keyword>
<keyword evidence="2 8" id="KW-0004">4Fe-4S</keyword>
<dbReference type="SUPFAM" id="SSF142019">
    <property type="entry name" value="Nqo1 FMN-binding domain-like"/>
    <property type="match status" value="1"/>
</dbReference>
<evidence type="ECO:0000259" key="9">
    <source>
        <dbReference type="PROSITE" id="PS51379"/>
    </source>
</evidence>
<dbReference type="PROSITE" id="PS51379">
    <property type="entry name" value="4FE4S_FER_2"/>
    <property type="match status" value="2"/>
</dbReference>
<protein>
    <recommendedName>
        <fullName evidence="8">Ion-translocating oxidoreductase complex subunit C</fullName>
        <ecNumber evidence="8">7.-.-.-</ecNumber>
    </recommendedName>
    <alternativeName>
        <fullName evidence="8">Rnf electron transport complex subunit C</fullName>
    </alternativeName>
</protein>
<comment type="function">
    <text evidence="8">Part of a membrane-bound complex that couples electron transfer with translocation of ions across the membrane.</text>
</comment>
<keyword evidence="6 8" id="KW-0408">Iron</keyword>
<feature type="binding site" evidence="8">
    <location>
        <position position="414"/>
    </location>
    <ligand>
        <name>[4Fe-4S] cluster</name>
        <dbReference type="ChEBI" id="CHEBI:49883"/>
        <label>2</label>
    </ligand>
</feature>
<dbReference type="InterPro" id="IPR037225">
    <property type="entry name" value="Nuo51_FMN-bd_sf"/>
</dbReference>
<sequence>MSKITFRIGGVHPHDNKISRECAIETLPLPQTVYVSVAQHIGAPAKPVVAAGDKVKAGQVIAEPGGFVSAFIHSPVSGTVRGIVSRKDLAGKPVPHIEIAVEGDEWAEGIDLSDKLVTEIPSDKAVILEKIKAGGVVGLGGATFPTHVKLNPAPGKVADCLIINGAECEPYLTSDYRIMVESPDEIVVGAALMQKVLGCRCVIGVEENKPEAIEALKASVAKLGYPDMQVLSLKKRYPQGGEKQLIDAVLHRQVRSGCLPIDAGAVVQNVATALAVYEAVQKNKPLVTNTLTVTGDCLPVERQHNYLFRIGTPLSFIIEQAGGIPEGAAKLISGGPMMGKAISNTDATTVKGSSSILYLSEESTKRRPQSNCIRCGKCSDACPMGLEPFLLNRLYKAGDMDGLEKNAVQDCIECGCCLYSCPAYIPLLDNIRQAKGQVMGIIRARAAAVKAAAEAVK</sequence>
<evidence type="ECO:0000256" key="7">
    <source>
        <dbReference type="ARBA" id="ARBA00023014"/>
    </source>
</evidence>
<comment type="caution">
    <text evidence="10">The sequence shown here is derived from an EMBL/GenBank/DDBJ whole genome shotgun (WGS) entry which is preliminary data.</text>
</comment>
<dbReference type="Gene3D" id="3.40.50.11540">
    <property type="entry name" value="NADH-ubiquinone oxidoreductase 51kDa subunit"/>
    <property type="match status" value="1"/>
</dbReference>
<dbReference type="Proteomes" id="UP000886881">
    <property type="component" value="Unassembled WGS sequence"/>
</dbReference>
<dbReference type="InterPro" id="IPR017896">
    <property type="entry name" value="4Fe4S_Fe-S-bd"/>
</dbReference>
<keyword evidence="8" id="KW-1003">Cell membrane</keyword>
<feature type="binding site" evidence="8">
    <location>
        <position position="421"/>
    </location>
    <ligand>
        <name>[4Fe-4S] cluster</name>
        <dbReference type="ChEBI" id="CHEBI:49883"/>
        <label>1</label>
    </ligand>
</feature>
<dbReference type="InterPro" id="IPR019554">
    <property type="entry name" value="Soluble_ligand-bd"/>
</dbReference>
<evidence type="ECO:0000313" key="10">
    <source>
        <dbReference type="EMBL" id="HIT47570.1"/>
    </source>
</evidence>
<dbReference type="PANTHER" id="PTHR43034:SF2">
    <property type="entry name" value="ION-TRANSLOCATING OXIDOREDUCTASE COMPLEX SUBUNIT C"/>
    <property type="match status" value="1"/>
</dbReference>
<evidence type="ECO:0000256" key="5">
    <source>
        <dbReference type="ARBA" id="ARBA00022982"/>
    </source>
</evidence>
<dbReference type="EC" id="7.-.-.-" evidence="8"/>
<reference evidence="10" key="2">
    <citation type="journal article" date="2021" name="PeerJ">
        <title>Extensive microbial diversity within the chicken gut microbiome revealed by metagenomics and culture.</title>
        <authorList>
            <person name="Gilroy R."/>
            <person name="Ravi A."/>
            <person name="Getino M."/>
            <person name="Pursley I."/>
            <person name="Horton D.L."/>
            <person name="Alikhan N.F."/>
            <person name="Baker D."/>
            <person name="Gharbi K."/>
            <person name="Hall N."/>
            <person name="Watson M."/>
            <person name="Adriaenssens E.M."/>
            <person name="Foster-Nyarko E."/>
            <person name="Jarju S."/>
            <person name="Secka A."/>
            <person name="Antonio M."/>
            <person name="Oren A."/>
            <person name="Chaudhuri R.R."/>
            <person name="La Ragione R."/>
            <person name="Hildebrand F."/>
            <person name="Pallen M.J."/>
        </authorList>
    </citation>
    <scope>NUCLEOTIDE SEQUENCE</scope>
    <source>
        <strain evidence="10">ChiHecec2B26-709</strain>
    </source>
</reference>
<evidence type="ECO:0000256" key="3">
    <source>
        <dbReference type="ARBA" id="ARBA00022723"/>
    </source>
</evidence>
<reference evidence="10" key="1">
    <citation type="submission" date="2020-10" db="EMBL/GenBank/DDBJ databases">
        <authorList>
            <person name="Gilroy R."/>
        </authorList>
    </citation>
    <scope>NUCLEOTIDE SEQUENCE</scope>
    <source>
        <strain evidence="10">ChiHecec2B26-709</strain>
    </source>
</reference>
<dbReference type="GO" id="GO:0046872">
    <property type="term" value="F:metal ion binding"/>
    <property type="evidence" value="ECO:0007669"/>
    <property type="project" value="UniProtKB-KW"/>
</dbReference>
<feature type="binding site" evidence="8">
    <location>
        <position position="378"/>
    </location>
    <ligand>
        <name>[4Fe-4S] cluster</name>
        <dbReference type="ChEBI" id="CHEBI:49883"/>
        <label>1</label>
    </ligand>
</feature>
<evidence type="ECO:0000256" key="2">
    <source>
        <dbReference type="ARBA" id="ARBA00022485"/>
    </source>
</evidence>
<keyword evidence="8" id="KW-0472">Membrane</keyword>
<feature type="domain" description="4Fe-4S ferredoxin-type" evidence="9">
    <location>
        <begin position="362"/>
        <end position="392"/>
    </location>
</feature>
<feature type="binding site" evidence="8">
    <location>
        <position position="411"/>
    </location>
    <ligand>
        <name>[4Fe-4S] cluster</name>
        <dbReference type="ChEBI" id="CHEBI:49883"/>
        <label>2</label>
    </ligand>
</feature>
<dbReference type="PROSITE" id="PS00198">
    <property type="entry name" value="4FE4S_FER_1"/>
    <property type="match status" value="1"/>
</dbReference>
<dbReference type="GO" id="GO:0005886">
    <property type="term" value="C:plasma membrane"/>
    <property type="evidence" value="ECO:0007669"/>
    <property type="project" value="UniProtKB-SubCell"/>
</dbReference>
<feature type="binding site" evidence="8">
    <location>
        <position position="375"/>
    </location>
    <ligand>
        <name>[4Fe-4S] cluster</name>
        <dbReference type="ChEBI" id="CHEBI:49883"/>
        <label>1</label>
    </ligand>
</feature>
<dbReference type="Pfam" id="PF10531">
    <property type="entry name" value="SLBB"/>
    <property type="match status" value="1"/>
</dbReference>
<dbReference type="InterPro" id="IPR011538">
    <property type="entry name" value="Nuo51_FMN-bd"/>
</dbReference>
<dbReference type="NCBIfam" id="NF003454">
    <property type="entry name" value="PRK05035.1"/>
    <property type="match status" value="1"/>
</dbReference>
<dbReference type="InterPro" id="IPR010208">
    <property type="entry name" value="Ion_transpt_RnfC/RsxC"/>
</dbReference>
<dbReference type="InterPro" id="IPR026902">
    <property type="entry name" value="RnfC_N"/>
</dbReference>
<gene>
    <name evidence="10" type="primary">rsxC</name>
    <name evidence="8" type="synonym">rnfC</name>
    <name evidence="10" type="ORF">IAC35_06905</name>
</gene>
<comment type="cofactor">
    <cofactor evidence="8">
        <name>[4Fe-4S] cluster</name>
        <dbReference type="ChEBI" id="CHEBI:49883"/>
    </cofactor>
    <text evidence="8">Binds 2 [4Fe-4S] clusters per subunit.</text>
</comment>
<organism evidence="10 11">
    <name type="scientific">Candidatus Cryptobacteroides merdipullorum</name>
    <dbReference type="NCBI Taxonomy" id="2840771"/>
    <lineage>
        <taxon>Bacteria</taxon>
        <taxon>Pseudomonadati</taxon>
        <taxon>Bacteroidota</taxon>
        <taxon>Bacteroidia</taxon>
        <taxon>Bacteroidales</taxon>
        <taxon>Candidatus Cryptobacteroides</taxon>
    </lineage>
</organism>
<dbReference type="HAMAP" id="MF_00461">
    <property type="entry name" value="RsxC_RnfC"/>
    <property type="match status" value="1"/>
</dbReference>
<comment type="subcellular location">
    <subcellularLocation>
        <location evidence="8">Cell membrane</location>
        <topology evidence="8">Peripheral membrane protein</topology>
    </subcellularLocation>
</comment>
<evidence type="ECO:0000256" key="4">
    <source>
        <dbReference type="ARBA" id="ARBA00022737"/>
    </source>
</evidence>
<dbReference type="Gene3D" id="3.30.70.20">
    <property type="match status" value="1"/>
</dbReference>
<dbReference type="Pfam" id="PF13237">
    <property type="entry name" value="Fer4_10"/>
    <property type="match status" value="1"/>
</dbReference>
<dbReference type="GO" id="GO:0051539">
    <property type="term" value="F:4 iron, 4 sulfur cluster binding"/>
    <property type="evidence" value="ECO:0007669"/>
    <property type="project" value="UniProtKB-KW"/>
</dbReference>
<accession>A0A9D1GQ30</accession>
<comment type="similarity">
    <text evidence="8">Belongs to the 4Fe4S bacterial-type ferredoxin family. RnfC subfamily.</text>
</comment>
<dbReference type="GO" id="GO:0009055">
    <property type="term" value="F:electron transfer activity"/>
    <property type="evidence" value="ECO:0007669"/>
    <property type="project" value="InterPro"/>
</dbReference>
<proteinExistence type="inferred from homology"/>
<evidence type="ECO:0000256" key="8">
    <source>
        <dbReference type="HAMAP-Rule" id="MF_00461"/>
    </source>
</evidence>
<dbReference type="GO" id="GO:0022900">
    <property type="term" value="P:electron transport chain"/>
    <property type="evidence" value="ECO:0007669"/>
    <property type="project" value="UniProtKB-UniRule"/>
</dbReference>
<dbReference type="InterPro" id="IPR017900">
    <property type="entry name" value="4Fe4S_Fe_S_CS"/>
</dbReference>
<dbReference type="Pfam" id="PF01512">
    <property type="entry name" value="Complex1_51K"/>
    <property type="match status" value="1"/>
</dbReference>